<name>A0A8B5XRJ3_9BACI</name>
<evidence type="ECO:0000313" key="4">
    <source>
        <dbReference type="Proteomes" id="UP000317770"/>
    </source>
</evidence>
<dbReference type="EMBL" id="VNKI01000024">
    <property type="protein sequence ID" value="TVX75741.1"/>
    <property type="molecule type" value="Genomic_DNA"/>
</dbReference>
<dbReference type="AlphaFoldDB" id="A0A8B5XRJ3"/>
<dbReference type="Pfam" id="PF01076">
    <property type="entry name" value="Mob_Pre"/>
    <property type="match status" value="1"/>
</dbReference>
<dbReference type="Proteomes" id="UP000317770">
    <property type="component" value="Unassembled WGS sequence"/>
</dbReference>
<sequence length="403" mass="47250">MSFAVIHMKKFKGADVKGMQIHNQREKESQTNMDIDKERSSLNYDLLNHAPIDYDERIQQEIDERYLGERAIRKDAVKLCSFVVTSDKTFFDGLDPQEEKRFFEESVKFLQDRYGEKNMVYAVVHKDEKTPHMHVGMVPITLEGKLAAKQFFGKKTELQQLQDKFHEHVTKKGFDLERGVSSDRKHIEAQRFKALTVKEEVKSLENDLKEKLDDKQSLEKSIKDIEGRLSDLGKSLDHVKKVDEVEVKEKGGLVRSRTVELAQEDFEGIKTLAKVSEGLKIKSEQFEGYWIQEVQKNDRLKDENSILKKENDRLRDENKELVRENTFLTRTLEKVKSYYKDKVKDFSHHVGAFKAQVLDKMGERLLKKHFTDEQEVKGVQAFLKVKENEKVMNRKDRGMDFER</sequence>
<dbReference type="Gene3D" id="3.30.930.30">
    <property type="match status" value="1"/>
</dbReference>
<evidence type="ECO:0000256" key="2">
    <source>
        <dbReference type="SAM" id="Coils"/>
    </source>
</evidence>
<keyword evidence="2" id="KW-0175">Coiled coil</keyword>
<proteinExistence type="inferred from homology"/>
<accession>A0A8B5XRJ3</accession>
<dbReference type="RefSeq" id="WP_144481153.1">
    <property type="nucleotide sequence ID" value="NZ_JBNNSJ010000008.1"/>
</dbReference>
<dbReference type="GO" id="GO:0003677">
    <property type="term" value="F:DNA binding"/>
    <property type="evidence" value="ECO:0007669"/>
    <property type="project" value="InterPro"/>
</dbReference>
<dbReference type="NCBIfam" id="NF041497">
    <property type="entry name" value="MobV"/>
    <property type="match status" value="1"/>
</dbReference>
<comment type="similarity">
    <text evidence="1">Belongs to the plasmid mobilization pre family.</text>
</comment>
<evidence type="ECO:0000313" key="3">
    <source>
        <dbReference type="EMBL" id="TVX75741.1"/>
    </source>
</evidence>
<dbReference type="CDD" id="cd17242">
    <property type="entry name" value="MobM_relaxase"/>
    <property type="match status" value="1"/>
</dbReference>
<evidence type="ECO:0000256" key="1">
    <source>
        <dbReference type="ARBA" id="ARBA00010657"/>
    </source>
</evidence>
<dbReference type="GO" id="GO:0006310">
    <property type="term" value="P:DNA recombination"/>
    <property type="evidence" value="ECO:0007669"/>
    <property type="project" value="InterPro"/>
</dbReference>
<gene>
    <name evidence="3" type="ORF">FQP34_27110</name>
</gene>
<protein>
    <submittedName>
        <fullName evidence="3">Plasmid recombination protein</fullName>
    </submittedName>
</protein>
<organism evidence="3 4">
    <name type="scientific">Peribacillus simplex</name>
    <dbReference type="NCBI Taxonomy" id="1478"/>
    <lineage>
        <taxon>Bacteria</taxon>
        <taxon>Bacillati</taxon>
        <taxon>Bacillota</taxon>
        <taxon>Bacilli</taxon>
        <taxon>Bacillales</taxon>
        <taxon>Bacillaceae</taxon>
        <taxon>Peribacillus</taxon>
    </lineage>
</organism>
<feature type="coiled-coil region" evidence="2">
    <location>
        <begin position="194"/>
        <end position="228"/>
    </location>
</feature>
<dbReference type="InterPro" id="IPR001668">
    <property type="entry name" value="Mob_Pre"/>
</dbReference>
<comment type="caution">
    <text evidence="3">The sequence shown here is derived from an EMBL/GenBank/DDBJ whole genome shotgun (WGS) entry which is preliminary data.</text>
</comment>
<feature type="coiled-coil region" evidence="2">
    <location>
        <begin position="297"/>
        <end position="331"/>
    </location>
</feature>
<reference evidence="3 4" key="1">
    <citation type="submission" date="2019-07" db="EMBL/GenBank/DDBJ databases">
        <title>Genome assembly of Bacillus simplex strain GGC-P6A.</title>
        <authorList>
            <person name="Jennings M.E."/>
            <person name="Barton H.A."/>
        </authorList>
    </citation>
    <scope>NUCLEOTIDE SEQUENCE [LARGE SCALE GENOMIC DNA]</scope>
    <source>
        <strain evidence="3 4">GGC-P6A</strain>
    </source>
</reference>